<dbReference type="EMBL" id="CAJNON010000283">
    <property type="protein sequence ID" value="CAF1167422.1"/>
    <property type="molecule type" value="Genomic_DNA"/>
</dbReference>
<reference evidence="4" key="1">
    <citation type="submission" date="2021-02" db="EMBL/GenBank/DDBJ databases">
        <authorList>
            <person name="Nowell W R."/>
        </authorList>
    </citation>
    <scope>NUCLEOTIDE SEQUENCE</scope>
</reference>
<accession>A0A814TX28</accession>
<dbReference type="PANTHER" id="PTHR43086:SF2">
    <property type="entry name" value="HYDROXYSTEROID DEHYDROGENASE-LIKE PROTEIN 1"/>
    <property type="match status" value="1"/>
</dbReference>
<evidence type="ECO:0000313" key="6">
    <source>
        <dbReference type="Proteomes" id="UP000663891"/>
    </source>
</evidence>
<name>A0A814TX28_9BILA</name>
<gene>
    <name evidence="5" type="ORF">OKA104_LOCUS31501</name>
    <name evidence="4" type="ORF">VCS650_LOCUS23719</name>
</gene>
<dbReference type="Pfam" id="PF00106">
    <property type="entry name" value="adh_short"/>
    <property type="match status" value="1"/>
</dbReference>
<evidence type="ECO:0000256" key="1">
    <source>
        <dbReference type="ARBA" id="ARBA00022857"/>
    </source>
</evidence>
<dbReference type="OrthoDB" id="5545019at2759"/>
<dbReference type="Proteomes" id="UP000663891">
    <property type="component" value="Unassembled WGS sequence"/>
</dbReference>
<dbReference type="Proteomes" id="UP000663881">
    <property type="component" value="Unassembled WGS sequence"/>
</dbReference>
<dbReference type="CDD" id="cd05356">
    <property type="entry name" value="17beta-HSD1_like_SDR_c"/>
    <property type="match status" value="1"/>
</dbReference>
<comment type="caution">
    <text evidence="4">The sequence shown here is derived from an EMBL/GenBank/DDBJ whole genome shotgun (WGS) entry which is preliminary data.</text>
</comment>
<dbReference type="GO" id="GO:0005783">
    <property type="term" value="C:endoplasmic reticulum"/>
    <property type="evidence" value="ECO:0007669"/>
    <property type="project" value="TreeGrafter"/>
</dbReference>
<dbReference type="EMBL" id="CAJOAY010003591">
    <property type="protein sequence ID" value="CAF4029807.1"/>
    <property type="molecule type" value="Genomic_DNA"/>
</dbReference>
<dbReference type="InterPro" id="IPR036291">
    <property type="entry name" value="NAD(P)-bd_dom_sf"/>
</dbReference>
<dbReference type="GO" id="GO:0016491">
    <property type="term" value="F:oxidoreductase activity"/>
    <property type="evidence" value="ECO:0007669"/>
    <property type="project" value="UniProtKB-KW"/>
</dbReference>
<dbReference type="PIRSF" id="PIRSF000126">
    <property type="entry name" value="11-beta-HSD1"/>
    <property type="match status" value="1"/>
</dbReference>
<protein>
    <submittedName>
        <fullName evidence="4">Uncharacterized protein</fullName>
    </submittedName>
</protein>
<keyword evidence="2" id="KW-0560">Oxidoreductase</keyword>
<evidence type="ECO:0000313" key="5">
    <source>
        <dbReference type="EMBL" id="CAF4029807.1"/>
    </source>
</evidence>
<dbReference type="InterPro" id="IPR002347">
    <property type="entry name" value="SDR_fam"/>
</dbReference>
<comment type="similarity">
    <text evidence="3">Belongs to the short-chain dehydrogenases/reductases (SDR) family. 17-beta-HSD 3 subfamily.</text>
</comment>
<dbReference type="AlphaFoldDB" id="A0A814TX28"/>
<dbReference type="Gene3D" id="3.40.50.720">
    <property type="entry name" value="NAD(P)-binding Rossmann-like Domain"/>
    <property type="match status" value="1"/>
</dbReference>
<keyword evidence="1" id="KW-0521">NADP</keyword>
<organism evidence="4 6">
    <name type="scientific">Adineta steineri</name>
    <dbReference type="NCBI Taxonomy" id="433720"/>
    <lineage>
        <taxon>Eukaryota</taxon>
        <taxon>Metazoa</taxon>
        <taxon>Spiralia</taxon>
        <taxon>Gnathifera</taxon>
        <taxon>Rotifera</taxon>
        <taxon>Eurotatoria</taxon>
        <taxon>Bdelloidea</taxon>
        <taxon>Adinetida</taxon>
        <taxon>Adinetidae</taxon>
        <taxon>Adineta</taxon>
    </lineage>
</organism>
<sequence length="265" mass="29253">MYKRRSSLMQYHSDNIWALVTGASDGIGKAIALELSSRGFKVILHGRNRAKLETVAKELKGETKIFVMDGSNFSRNDIDRMKQELQSLEIGILINNVSIANDFQTLDELSLENIDSVLRLNISFVTHLNRVILSCLKRQKQSLIITIGSYTGIHPPGILSVYASSKSFQHSLSESLRREAPPGMRVELHLAGSVISSSNRAAQSFLRPTSAMFAKAVCDHVGAANIIAPYWPHAILIWLFGIMPTSWIDSISGKVTAAMKDGKNN</sequence>
<dbReference type="PRINTS" id="PR00081">
    <property type="entry name" value="GDHRDH"/>
</dbReference>
<dbReference type="SUPFAM" id="SSF51735">
    <property type="entry name" value="NAD(P)-binding Rossmann-fold domains"/>
    <property type="match status" value="1"/>
</dbReference>
<dbReference type="PANTHER" id="PTHR43086">
    <property type="entry name" value="VERY-LONG-CHAIN 3-OXOOACYL-COA REDUCTASE"/>
    <property type="match status" value="1"/>
</dbReference>
<proteinExistence type="inferred from homology"/>
<dbReference type="GO" id="GO:0030497">
    <property type="term" value="P:fatty acid elongation"/>
    <property type="evidence" value="ECO:0007669"/>
    <property type="project" value="TreeGrafter"/>
</dbReference>
<evidence type="ECO:0000256" key="3">
    <source>
        <dbReference type="ARBA" id="ARBA00038261"/>
    </source>
</evidence>
<evidence type="ECO:0000256" key="2">
    <source>
        <dbReference type="ARBA" id="ARBA00023002"/>
    </source>
</evidence>
<evidence type="ECO:0000313" key="4">
    <source>
        <dbReference type="EMBL" id="CAF1167422.1"/>
    </source>
</evidence>